<comment type="caution">
    <text evidence="1">The sequence shown here is derived from an EMBL/GenBank/DDBJ whole genome shotgun (WGS) entry which is preliminary data.</text>
</comment>
<protein>
    <submittedName>
        <fullName evidence="1">Uncharacterized protein</fullName>
    </submittedName>
</protein>
<dbReference type="AlphaFoldDB" id="A0AAE0QEE7"/>
<gene>
    <name evidence="1" type="ORF">QTP70_004084</name>
</gene>
<evidence type="ECO:0000313" key="2">
    <source>
        <dbReference type="Proteomes" id="UP001274896"/>
    </source>
</evidence>
<proteinExistence type="predicted"/>
<accession>A0AAE0QEE7</accession>
<organism evidence="1 2">
    <name type="scientific">Hemibagrus guttatus</name>
    <dbReference type="NCBI Taxonomy" id="175788"/>
    <lineage>
        <taxon>Eukaryota</taxon>
        <taxon>Metazoa</taxon>
        <taxon>Chordata</taxon>
        <taxon>Craniata</taxon>
        <taxon>Vertebrata</taxon>
        <taxon>Euteleostomi</taxon>
        <taxon>Actinopterygii</taxon>
        <taxon>Neopterygii</taxon>
        <taxon>Teleostei</taxon>
        <taxon>Ostariophysi</taxon>
        <taxon>Siluriformes</taxon>
        <taxon>Bagridae</taxon>
        <taxon>Hemibagrus</taxon>
    </lineage>
</organism>
<dbReference type="Proteomes" id="UP001274896">
    <property type="component" value="Unassembled WGS sequence"/>
</dbReference>
<sequence length="273" mass="30531">MKEMVVDCRRSQSDHSPLNINGSNVKIVKSTKFLGVHLVEDLAWSLNTSSITRKAQQCDWTWNWTTPISMLQWRYSITSPRLAKHPPNFQFTASLLTSSVHFNINEPVNNICPITSTSISLPHHLHLITSSLTPPPQHLHLIISTSLPSPHHFHLNTSPSTPPPHHLHLNISTSTSPPHHLHLNIPPFISTSTTPHLSLNTPTSSSPPQHFHISPQHLHFITSNSSPPPHRFHLITSTSRSPTQYLHINISTSSSPLQYLHLNISPFISTSTS</sequence>
<dbReference type="EMBL" id="JAUCMX010000017">
    <property type="protein sequence ID" value="KAK3518581.1"/>
    <property type="molecule type" value="Genomic_DNA"/>
</dbReference>
<keyword evidence="2" id="KW-1185">Reference proteome</keyword>
<evidence type="ECO:0000313" key="1">
    <source>
        <dbReference type="EMBL" id="KAK3518581.1"/>
    </source>
</evidence>
<name>A0AAE0QEE7_9TELE</name>
<reference evidence="1" key="1">
    <citation type="submission" date="2023-06" db="EMBL/GenBank/DDBJ databases">
        <title>Male Hemibagrus guttatus genome.</title>
        <authorList>
            <person name="Bian C."/>
        </authorList>
    </citation>
    <scope>NUCLEOTIDE SEQUENCE</scope>
    <source>
        <strain evidence="1">Male_cb2023</strain>
        <tissue evidence="1">Muscle</tissue>
    </source>
</reference>